<feature type="signal peptide" evidence="1">
    <location>
        <begin position="1"/>
        <end position="19"/>
    </location>
</feature>
<dbReference type="Proteomes" id="UP000215902">
    <property type="component" value="Unassembled WGS sequence"/>
</dbReference>
<evidence type="ECO:0000313" key="2">
    <source>
        <dbReference type="EMBL" id="PAA58863.1"/>
    </source>
</evidence>
<feature type="chain" id="PRO_5012199140" evidence="1">
    <location>
        <begin position="20"/>
        <end position="105"/>
    </location>
</feature>
<dbReference type="AlphaFoldDB" id="A0A267EBB6"/>
<proteinExistence type="predicted"/>
<organism evidence="2 3">
    <name type="scientific">Macrostomum lignano</name>
    <dbReference type="NCBI Taxonomy" id="282301"/>
    <lineage>
        <taxon>Eukaryota</taxon>
        <taxon>Metazoa</taxon>
        <taxon>Spiralia</taxon>
        <taxon>Lophotrochozoa</taxon>
        <taxon>Platyhelminthes</taxon>
        <taxon>Rhabditophora</taxon>
        <taxon>Macrostomorpha</taxon>
        <taxon>Macrostomida</taxon>
        <taxon>Macrostomidae</taxon>
        <taxon>Macrostomum</taxon>
    </lineage>
</organism>
<evidence type="ECO:0000313" key="3">
    <source>
        <dbReference type="Proteomes" id="UP000215902"/>
    </source>
</evidence>
<gene>
    <name evidence="2" type="ORF">BOX15_Mlig008283g1</name>
</gene>
<protein>
    <submittedName>
        <fullName evidence="2">Uncharacterized protein</fullName>
    </submittedName>
</protein>
<name>A0A267EBB6_9PLAT</name>
<keyword evidence="1" id="KW-0732">Signal</keyword>
<reference evidence="2 3" key="1">
    <citation type="submission" date="2017-06" db="EMBL/GenBank/DDBJ databases">
        <title>A platform for efficient transgenesis in Macrostomum lignano, a flatworm model organism for stem cell research.</title>
        <authorList>
            <person name="Berezikov E."/>
        </authorList>
    </citation>
    <scope>NUCLEOTIDE SEQUENCE [LARGE SCALE GENOMIC DNA]</scope>
    <source>
        <strain evidence="2">DV1</strain>
        <tissue evidence="2">Whole organism</tissue>
    </source>
</reference>
<dbReference type="EMBL" id="NIVC01002324">
    <property type="protein sequence ID" value="PAA58863.1"/>
    <property type="molecule type" value="Genomic_DNA"/>
</dbReference>
<accession>A0A267EBB6</accession>
<sequence length="105" mass="12964">MKWQFALGLLLCVALAVYASPAEQVDDDNLDEASNDALADMAEPELAESDSDLAPEEKLFFRRRRRRHYFVYHSRRRYYRRRFYRRYYRRRYHRRHHVHIVAYHG</sequence>
<evidence type="ECO:0000256" key="1">
    <source>
        <dbReference type="SAM" id="SignalP"/>
    </source>
</evidence>
<comment type="caution">
    <text evidence="2">The sequence shown here is derived from an EMBL/GenBank/DDBJ whole genome shotgun (WGS) entry which is preliminary data.</text>
</comment>
<keyword evidence="3" id="KW-1185">Reference proteome</keyword>